<protein>
    <submittedName>
        <fullName evidence="2">Uncharacterized protein</fullName>
    </submittedName>
</protein>
<sequence>MAQLVGDSLSQAVAFNHPSRSHSPASTNTANEKAVGDSRPSTRDHRLDAEKQTQHNASATGSSGEPLLQLANTTITLHAPDGMHTRYVDDNTIICNLGPRGSISVKAIMSPPATASDMFDAAHSPEGLTIHPSAEGTNLNSSQEVLDPKSRRDNGRTATLIMESAGQGKEDEDVSDSDDDLVEEYISPGGRIRVHSEAASLIHKKSYTKTMTPLNASS</sequence>
<feature type="region of interest" description="Disordered" evidence="1">
    <location>
        <begin position="132"/>
        <end position="154"/>
    </location>
</feature>
<proteinExistence type="predicted"/>
<evidence type="ECO:0000313" key="2">
    <source>
        <dbReference type="EMBL" id="KAJ3507754.1"/>
    </source>
</evidence>
<feature type="compositionally biased region" description="Basic and acidic residues" evidence="1">
    <location>
        <begin position="34"/>
        <end position="53"/>
    </location>
</feature>
<feature type="region of interest" description="Disordered" evidence="1">
    <location>
        <begin position="15"/>
        <end position="67"/>
    </location>
</feature>
<dbReference type="OrthoDB" id="10413850at2759"/>
<dbReference type="AlphaFoldDB" id="A0A9W8MUY0"/>
<dbReference type="EMBL" id="JANKHO010000628">
    <property type="protein sequence ID" value="KAJ3507754.1"/>
    <property type="molecule type" value="Genomic_DNA"/>
</dbReference>
<name>A0A9W8MUY0_9AGAR</name>
<organism evidence="2 3">
    <name type="scientific">Agrocybe chaxingu</name>
    <dbReference type="NCBI Taxonomy" id="84603"/>
    <lineage>
        <taxon>Eukaryota</taxon>
        <taxon>Fungi</taxon>
        <taxon>Dikarya</taxon>
        <taxon>Basidiomycota</taxon>
        <taxon>Agaricomycotina</taxon>
        <taxon>Agaricomycetes</taxon>
        <taxon>Agaricomycetidae</taxon>
        <taxon>Agaricales</taxon>
        <taxon>Agaricineae</taxon>
        <taxon>Strophariaceae</taxon>
        <taxon>Agrocybe</taxon>
    </lineage>
</organism>
<reference evidence="2" key="1">
    <citation type="submission" date="2022-07" db="EMBL/GenBank/DDBJ databases">
        <title>Genome Sequence of Agrocybe chaxingu.</title>
        <authorList>
            <person name="Buettner E."/>
        </authorList>
    </citation>
    <scope>NUCLEOTIDE SEQUENCE</scope>
    <source>
        <strain evidence="2">MP-N11</strain>
    </source>
</reference>
<keyword evidence="3" id="KW-1185">Reference proteome</keyword>
<gene>
    <name evidence="2" type="ORF">NLJ89_g6127</name>
</gene>
<feature type="compositionally biased region" description="Polar residues" evidence="1">
    <location>
        <begin position="54"/>
        <end position="63"/>
    </location>
</feature>
<feature type="compositionally biased region" description="Polar residues" evidence="1">
    <location>
        <begin position="21"/>
        <end position="31"/>
    </location>
</feature>
<evidence type="ECO:0000256" key="1">
    <source>
        <dbReference type="SAM" id="MobiDB-lite"/>
    </source>
</evidence>
<accession>A0A9W8MUY0</accession>
<feature type="compositionally biased region" description="Polar residues" evidence="1">
    <location>
        <begin position="135"/>
        <end position="144"/>
    </location>
</feature>
<dbReference type="Proteomes" id="UP001148786">
    <property type="component" value="Unassembled WGS sequence"/>
</dbReference>
<evidence type="ECO:0000313" key="3">
    <source>
        <dbReference type="Proteomes" id="UP001148786"/>
    </source>
</evidence>
<comment type="caution">
    <text evidence="2">The sequence shown here is derived from an EMBL/GenBank/DDBJ whole genome shotgun (WGS) entry which is preliminary data.</text>
</comment>